<evidence type="ECO:0000313" key="2">
    <source>
        <dbReference type="EMBL" id="NWJ84510.1"/>
    </source>
</evidence>
<feature type="non-terminal residue" evidence="2">
    <location>
        <position position="1562"/>
    </location>
</feature>
<dbReference type="Proteomes" id="UP000520052">
    <property type="component" value="Unassembled WGS sequence"/>
</dbReference>
<comment type="caution">
    <text evidence="2">The sequence shown here is derived from an EMBL/GenBank/DDBJ whole genome shotgun (WGS) entry which is preliminary data.</text>
</comment>
<dbReference type="PROSITE" id="PS50853">
    <property type="entry name" value="FN3"/>
    <property type="match status" value="1"/>
</dbReference>
<dbReference type="InterPro" id="IPR003961">
    <property type="entry name" value="FN3_dom"/>
</dbReference>
<accession>A0A7K4N8B3</accession>
<dbReference type="InterPro" id="IPR036116">
    <property type="entry name" value="FN3_sf"/>
</dbReference>
<dbReference type="SMART" id="SM00060">
    <property type="entry name" value="FN3"/>
    <property type="match status" value="1"/>
</dbReference>
<proteinExistence type="predicted"/>
<gene>
    <name evidence="2" type="ORF">HX854_07290</name>
</gene>
<evidence type="ECO:0000313" key="3">
    <source>
        <dbReference type="Proteomes" id="UP000520052"/>
    </source>
</evidence>
<name>A0A7K4N8B3_9ARCH</name>
<protein>
    <submittedName>
        <fullName evidence="2">Fibronectin type III domain-containing protein</fullName>
    </submittedName>
</protein>
<feature type="domain" description="Fibronectin type-III" evidence="1">
    <location>
        <begin position="30"/>
        <end position="130"/>
    </location>
</feature>
<dbReference type="CDD" id="cd00063">
    <property type="entry name" value="FN3"/>
    <property type="match status" value="1"/>
</dbReference>
<evidence type="ECO:0000259" key="1">
    <source>
        <dbReference type="PROSITE" id="PS50853"/>
    </source>
</evidence>
<dbReference type="InterPro" id="IPR013783">
    <property type="entry name" value="Ig-like_fold"/>
</dbReference>
<organism evidence="2 3">
    <name type="scientific">Marine Group I thaumarchaeote</name>
    <dbReference type="NCBI Taxonomy" id="2511932"/>
    <lineage>
        <taxon>Archaea</taxon>
        <taxon>Nitrososphaerota</taxon>
        <taxon>Marine Group I</taxon>
    </lineage>
</organism>
<dbReference type="Pfam" id="PF00041">
    <property type="entry name" value="fn3"/>
    <property type="match status" value="1"/>
</dbReference>
<dbReference type="InterPro" id="IPR018247">
    <property type="entry name" value="EF_Hand_1_Ca_BS"/>
</dbReference>
<dbReference type="PROSITE" id="PS51257">
    <property type="entry name" value="PROKAR_LIPOPROTEIN"/>
    <property type="match status" value="1"/>
</dbReference>
<dbReference type="PROSITE" id="PS00018">
    <property type="entry name" value="EF_HAND_1"/>
    <property type="match status" value="1"/>
</dbReference>
<reference evidence="2 3" key="1">
    <citation type="journal article" date="2019" name="Environ. Microbiol.">
        <title>Genomics insights into ecotype formation of ammonia-oxidizing archaea in the deep ocean.</title>
        <authorList>
            <person name="Wang Y."/>
            <person name="Huang J.M."/>
            <person name="Cui G.J."/>
            <person name="Nunoura T."/>
            <person name="Takaki Y."/>
            <person name="Li W.L."/>
            <person name="Li J."/>
            <person name="Gao Z.M."/>
            <person name="Takai K."/>
            <person name="Zhang A.Q."/>
            <person name="Stepanauskas R."/>
        </authorList>
    </citation>
    <scope>NUCLEOTIDE SEQUENCE [LARGE SCALE GENOMIC DNA]</scope>
    <source>
        <strain evidence="2 3">T3L1</strain>
    </source>
</reference>
<dbReference type="EMBL" id="JACATC010000010">
    <property type="protein sequence ID" value="NWJ84510.1"/>
    <property type="molecule type" value="Genomic_DNA"/>
</dbReference>
<dbReference type="Gene3D" id="2.60.40.10">
    <property type="entry name" value="Immunoglobulins"/>
    <property type="match status" value="1"/>
</dbReference>
<dbReference type="SUPFAM" id="SSF49265">
    <property type="entry name" value="Fibronectin type III"/>
    <property type="match status" value="1"/>
</dbReference>
<sequence>MHKLFSLFLLLAIISCIFGISPVFADAPDAITDLDKSKLSSATEIYLQWTAPANHDETITGYWIESAVETSFTNFNPYTNVTATTGSPAVTYTVAGLSEGDFLKFRVSAISSDGYGSTSNEFMTGTAHGAEDHSGDIQEFSGEQNFGANSKFASSQNFKGSGNHNFVSNNMEFGADSSFNANVSFGNGADFNSGIQNFSGVNEFGANTTFAIGQTFAVAQTFNGTNTFGDAMHFGDNQNFGGNTNTSGNLRLDALTTGTTYWYTIIALIDEGNNGVDGHTSINATNIGGAYNAGIIYADFSAVTFGSQRNDVTFTDSNNNGVIDCTANNTCELADLSSPVTFAAGTTISFEQDPFHTFGSNTVFAAGTTFVPGQTFSSTQNFADGAMNFKDGMQFFAGQDFNQLNVDHDFSGKAMKYGTGSDFATAETFGEAGNFASGVQLFHGANAFGKDSKFAASQSFAAIQTFNGSNTFGAGTTFGAVQNFADIKVGSGDLPLAGNGTGTANIFDILQSLDSAATTVSALGFGNSYSTGIVYVDFSAVTSGNSINDVQFTDANSNGIIDCISDGACELADLSKPVAFANTATVLFDQSSTQTFGSNTAFTVGTSFAHEQVFTSTMNFTNGAMIFAPGMGFSAGQDFSEFDHNFAFDDMTYGLGSTFKTAQTFGMDANFTSGIMTFLGSNTFGKDSIFAASQTFAAPQTFNGSNTFGDAMTFFVNQDFGSMFETSGNLRLNGLTTGTTDWYTIIALIDEDGSGVDGHTSINATNSGIYDTGIIYADFSAVTSGSQINDVTFTDSNNNGVIDCTGTADDACELADLSSPVRFAAGTTISFVQDPVQDFGSNTVFGPGTTFAPNQPFTSTIDFSAGGMTFAPNMSFFPGQDFAFEGNNFNFKALQYGTGTDFATAETFGEAGNFTSGVQLFHGANTFGIDSIFATSQTFAVAQTFAGANTFGSGTTFAASQDFSTMGIVTSASTDIATNVLINTQVKQDAAFPSISASSGSFETGLVTITFSDVDIAKQDKIQEVLFTDANDNGIIENGELGRITDVTTSSSDTMIITQAKTQDFDAGAQTFGANMKFAENQKFSEHVQTFGTGIEFSGNANFTAAQTFAADITFDDGQDLSGLTDSAALSATGMTFGSVESIDFGTTAKTFGASAIFAENQNFTSNVNHDLSASDLTFKKDTLFLANATEVFGEHVNFDGVIDFPDDQAYPNGAEFADNQSWDADKDPVFANFTTFGNAVSFAEALDFKDAPNFEGTTTFVGANTFGAGTEFETGVTFTQAQTFSGAVDFGVGNLTVATQNIHNGSQFELGSTFADGQVLPLGTVLSAGLLLGNVTCSGAGTDCIPSDDADILSKGEIIAAGTTIPAIKNTVTKDNPTLSIDGLGISISFASITTDGNLDVTVKDPNDIVTDTGATVGIDGALEMKTGNNVITAISSIIDFDLTGSTANSGVMTITLPYKEANIQAGTAESQLTMLHYENGAWITEDDCTIDEAANEITCIVTSLSPFAVGGKTSGGGGGCINCSQPYLDGDILVSVSSSDPIIINSNDITNIIANVGDTI</sequence>